<protein>
    <submittedName>
        <fullName evidence="1">Nitrilase/cyanide hydratase and apolipoprotein N-acyltransferase</fullName>
    </submittedName>
</protein>
<gene>
    <name evidence="1" type="ORF">AWB75_00992</name>
</gene>
<dbReference type="InterPro" id="IPR036526">
    <property type="entry name" value="C-N_Hydrolase_sf"/>
</dbReference>
<dbReference type="GO" id="GO:0016746">
    <property type="term" value="F:acyltransferase activity"/>
    <property type="evidence" value="ECO:0007669"/>
    <property type="project" value="UniProtKB-KW"/>
</dbReference>
<comment type="caution">
    <text evidence="1">The sequence shown here is derived from an EMBL/GenBank/DDBJ whole genome shotgun (WGS) entry which is preliminary data.</text>
</comment>
<reference evidence="1" key="1">
    <citation type="submission" date="2016-01" db="EMBL/GenBank/DDBJ databases">
        <authorList>
            <person name="Peeters C."/>
        </authorList>
    </citation>
    <scope>NUCLEOTIDE SEQUENCE [LARGE SCALE GENOMIC DNA]</scope>
    <source>
        <strain evidence="1">LMG 29318</strain>
    </source>
</reference>
<proteinExistence type="predicted"/>
<name>A0A157ZMY1_9BURK</name>
<keyword evidence="2" id="KW-1185">Reference proteome</keyword>
<organism evidence="1 2">
    <name type="scientific">Caballeronia catudaia</name>
    <dbReference type="NCBI Taxonomy" id="1777136"/>
    <lineage>
        <taxon>Bacteria</taxon>
        <taxon>Pseudomonadati</taxon>
        <taxon>Pseudomonadota</taxon>
        <taxon>Betaproteobacteria</taxon>
        <taxon>Burkholderiales</taxon>
        <taxon>Burkholderiaceae</taxon>
        <taxon>Caballeronia</taxon>
    </lineage>
</organism>
<evidence type="ECO:0000313" key="2">
    <source>
        <dbReference type="Proteomes" id="UP000054870"/>
    </source>
</evidence>
<sequence length="78" mass="8765">MGGAPLREGEGEVIADLDFWQIDKRKRMMDSRGHYSRPDVLGLVIDRAPKTHVRDCARRRSSMSVRLPATGFRTHSGG</sequence>
<dbReference type="Proteomes" id="UP000054870">
    <property type="component" value="Unassembled WGS sequence"/>
</dbReference>
<dbReference type="SUPFAM" id="SSF56317">
    <property type="entry name" value="Carbon-nitrogen hydrolase"/>
    <property type="match status" value="1"/>
</dbReference>
<dbReference type="EMBL" id="FCOF02000003">
    <property type="protein sequence ID" value="SAK46872.1"/>
    <property type="molecule type" value="Genomic_DNA"/>
</dbReference>
<accession>A0A157ZMY1</accession>
<evidence type="ECO:0000313" key="1">
    <source>
        <dbReference type="EMBL" id="SAK46872.1"/>
    </source>
</evidence>
<dbReference type="AlphaFoldDB" id="A0A157ZMY1"/>